<comment type="subunit">
    <text evidence="4">Homodimer.</text>
</comment>
<comment type="catalytic activity">
    <reaction evidence="17">
        <text>an alpha-Neu5Ac-(2-&gt;3)-beta-D-Gal-(1-&gt;4)-beta-D-GlcNAc-(1-&gt;3)-beta-D-Gal-(1-&gt;4)-beta-D-GlcNAc derivative + GDP-beta-L-fucose = an alpha-Neu5Ac-(2-&gt;3)-beta-D-Gal-(1-&gt;4)-beta-D-GlcNAc-(1-&gt;3)-beta-D-Gal-(1-&gt;4)-[alpha-L-Fuc-(1-&gt;3)]-beta-D-GlcNAc derivative + GDP + H(+)</text>
        <dbReference type="Rhea" id="RHEA:68044"/>
        <dbReference type="ChEBI" id="CHEBI:15378"/>
        <dbReference type="ChEBI" id="CHEBI:57273"/>
        <dbReference type="ChEBI" id="CHEBI:58189"/>
        <dbReference type="ChEBI" id="CHEBI:145343"/>
        <dbReference type="ChEBI" id="CHEBI:176900"/>
    </reaction>
    <physiologicalReaction direction="left-to-right" evidence="17">
        <dbReference type="Rhea" id="RHEA:68045"/>
    </physiologicalReaction>
</comment>
<comment type="catalytic activity">
    <reaction evidence="22">
        <text>beta-D-Gal-(1-&gt;4)-beta-D-GlcNAc-(1-&gt;3)-beta-D-Gal-(1-&gt;4)-D-Glc + GDP-beta-L-fucose = beta-D-Gal-(1-&gt;4)-[alpha-L-Fuc-(1-&gt;3)]-beta-D-GlcNAc-(1-&gt;3)-beta-D-Gal-(1-&gt;4)-D-Glc + GDP + H(+)</text>
        <dbReference type="Rhea" id="RHEA:77187"/>
        <dbReference type="ChEBI" id="CHEBI:15378"/>
        <dbReference type="ChEBI" id="CHEBI:57273"/>
        <dbReference type="ChEBI" id="CHEBI:58189"/>
        <dbReference type="ChEBI" id="CHEBI:60239"/>
        <dbReference type="ChEBI" id="CHEBI:61352"/>
    </reaction>
    <physiologicalReaction direction="left-to-right" evidence="22">
        <dbReference type="Rhea" id="RHEA:77188"/>
    </physiologicalReaction>
</comment>
<feature type="domain" description="Fucosyltransferase C-terminal" evidence="25">
    <location>
        <begin position="219"/>
        <end position="392"/>
    </location>
</feature>
<comment type="pathway">
    <text evidence="1">Protein modification; protein glycosylation.</text>
</comment>
<evidence type="ECO:0000256" key="6">
    <source>
        <dbReference type="ARBA" id="ARBA00022679"/>
    </source>
</evidence>
<reference evidence="27 30" key="1">
    <citation type="submission" date="2021-07" db="EMBL/GenBank/DDBJ databases">
        <authorList>
            <person name="Imarazene B."/>
            <person name="Zahm M."/>
            <person name="Klopp C."/>
            <person name="Cabau C."/>
            <person name="Beille S."/>
            <person name="Jouanno E."/>
            <person name="Castinel A."/>
            <person name="Lluch J."/>
            <person name="Gil L."/>
            <person name="Kuchtly C."/>
            <person name="Lopez Roques C."/>
            <person name="Donnadieu C."/>
            <person name="Parrinello H."/>
            <person name="Journot L."/>
            <person name="Du K."/>
            <person name="Schartl M."/>
            <person name="Retaux S."/>
            <person name="Guiguen Y."/>
        </authorList>
    </citation>
    <scope>NUCLEOTIDE SEQUENCE [LARGE SCALE GENOMIC DNA]</scope>
    <source>
        <strain evidence="27">Pach_M1</strain>
        <tissue evidence="27">Testis</tissue>
    </source>
</reference>
<dbReference type="AlphaFoldDB" id="A0A8B9GXH2"/>
<dbReference type="GO" id="GO:0032580">
    <property type="term" value="C:Golgi cisterna membrane"/>
    <property type="evidence" value="ECO:0007669"/>
    <property type="project" value="UniProtKB-SubCell"/>
</dbReference>
<comment type="catalytic activity">
    <reaction evidence="15">
        <text>a beta-D-galactosyl-(1-&gt;4)-N-acetyl-beta-D-glucosaminyl derivative + GDP-beta-L-fucose = a beta-D-galactosyl-(1-&gt;4)-[alpha-L-fucosyl-(1-&gt;3)]-N-acetyl-beta-D-glucosaminyl derivative + GDP + H(+)</text>
        <dbReference type="Rhea" id="RHEA:14257"/>
        <dbReference type="ChEBI" id="CHEBI:15378"/>
        <dbReference type="ChEBI" id="CHEBI:57273"/>
        <dbReference type="ChEBI" id="CHEBI:58189"/>
        <dbReference type="ChEBI" id="CHEBI:133507"/>
        <dbReference type="ChEBI" id="CHEBI:137941"/>
        <dbReference type="EC" id="2.4.1.152"/>
    </reaction>
    <physiologicalReaction direction="left-to-right" evidence="15">
        <dbReference type="Rhea" id="RHEA:14258"/>
    </physiologicalReaction>
</comment>
<sequence>MMSKAPSRHVLIACVLLLCLGVMIYFYFKPSINILPYPEATSSRYDVCSEACIDILMVENQGKIQNCTAEDKSVQPAAPAPEVQQKKELSPSDRAENILILVWLWPFGERFSMDSCEAMYNVKGCHITEDRSQYDNADAVLFHVRDIFNDMENLRKLPRPPEQRWVWVNSESPGWTPKLDGGEYLFNLTSNYRRDSDIRVPYGRVMKATKEERDSFKIPTKDKLVCWIVSHWEDKLWRSGYFNEFRKHIKVEGFGKHFGREVNRDNYFNVISSCKFYLSFENSIFKDYITEKVYNPLSLGTVPVVIGPPRKNYEEYLPAHSFIHVHDFSTPKELADYLLHLDQNQALYEEYFTWRKYFIAKLGYAEEHACRTCEYLKSYGLNYRVFNDVNGWFYD</sequence>
<evidence type="ECO:0000256" key="5">
    <source>
        <dbReference type="ARBA" id="ARBA00022676"/>
    </source>
</evidence>
<dbReference type="OrthoDB" id="427096at2759"/>
<evidence type="ECO:0000259" key="25">
    <source>
        <dbReference type="Pfam" id="PF00852"/>
    </source>
</evidence>
<accession>A0A8B9GXH2</accession>
<dbReference type="GO" id="GO:0006629">
    <property type="term" value="P:lipid metabolic process"/>
    <property type="evidence" value="ECO:0007669"/>
    <property type="project" value="UniProtKB-KW"/>
</dbReference>
<evidence type="ECO:0000256" key="3">
    <source>
        <dbReference type="ARBA" id="ARBA00008919"/>
    </source>
</evidence>
<evidence type="ECO:0000256" key="8">
    <source>
        <dbReference type="ARBA" id="ARBA00022968"/>
    </source>
</evidence>
<comment type="subcellular location">
    <subcellularLocation>
        <location evidence="24">Golgi apparatus</location>
        <location evidence="24">Golgi stack membrane</location>
        <topology evidence="24">Single-pass type II membrane protein</topology>
    </subcellularLocation>
    <subcellularLocation>
        <location evidence="21">Golgi apparatus</location>
        <location evidence="21">trans-Golgi network membrane</location>
        <topology evidence="21">Single-pass type II membrane protein</topology>
    </subcellularLocation>
</comment>
<feature type="transmembrane region" description="Helical" evidence="24">
    <location>
        <begin position="9"/>
        <end position="28"/>
    </location>
</feature>
<feature type="domain" description="Fucosyltransferase N-terminal" evidence="26">
    <location>
        <begin position="97"/>
        <end position="203"/>
    </location>
</feature>
<dbReference type="Pfam" id="PF00852">
    <property type="entry name" value="Glyco_transf_10"/>
    <property type="match status" value="1"/>
</dbReference>
<evidence type="ECO:0000256" key="24">
    <source>
        <dbReference type="RuleBase" id="RU003832"/>
    </source>
</evidence>
<name>A0A8B9GXH2_ASTMX</name>
<keyword evidence="14" id="KW-0325">Glycoprotein</keyword>
<dbReference type="GO" id="GO:0017083">
    <property type="term" value="F:4-galactosyl-N-acetylglucosaminide 3-alpha-L-fucosyltransferase activity"/>
    <property type="evidence" value="ECO:0007669"/>
    <property type="project" value="UniProtKB-EC"/>
</dbReference>
<evidence type="ECO:0000313" key="27">
    <source>
        <dbReference type="EMBL" id="KAG9281491.1"/>
    </source>
</evidence>
<dbReference type="PANTHER" id="PTHR11929:SF10">
    <property type="entry name" value="4-GALACTOSYL-N-ACETYLGLUCOSAMINIDE 3-ALPHA-L-FUCOSYLTRANSFERASE 9"/>
    <property type="match status" value="1"/>
</dbReference>
<evidence type="ECO:0000256" key="10">
    <source>
        <dbReference type="ARBA" id="ARBA00023034"/>
    </source>
</evidence>
<dbReference type="Gene3D" id="3.40.50.11660">
    <property type="entry name" value="Glycosyl transferase family 10, C-terminal domain"/>
    <property type="match status" value="1"/>
</dbReference>
<evidence type="ECO:0000256" key="20">
    <source>
        <dbReference type="ARBA" id="ARBA00036757"/>
    </source>
</evidence>
<evidence type="ECO:0000313" key="28">
    <source>
        <dbReference type="Ensembl" id="ENSAMXP00005003155.1"/>
    </source>
</evidence>
<keyword evidence="5 24" id="KW-0328">Glycosyltransferase</keyword>
<evidence type="ECO:0000256" key="12">
    <source>
        <dbReference type="ARBA" id="ARBA00023136"/>
    </source>
</evidence>
<evidence type="ECO:0000256" key="21">
    <source>
        <dbReference type="ARBA" id="ARBA00037848"/>
    </source>
</evidence>
<comment type="similarity">
    <text evidence="3 24">Belongs to the glycosyltransferase 10 family.</text>
</comment>
<evidence type="ECO:0000256" key="9">
    <source>
        <dbReference type="ARBA" id="ARBA00022989"/>
    </source>
</evidence>
<comment type="catalytic activity">
    <reaction evidence="18">
        <text>alpha-N-glycoloylneuraminosyl-(2-&gt;3)-beta-D-galactosyl-(1-&gt;4)-N-acetyl-beta-D-glucosaminyl-(1-&gt;3)-beta-D-galactosyl-(1-&gt;4)-N-acetyl-beta-D-glucosaminyl-(1-&gt;3)-beta-D-galactosyl-(1-&gt;4)-beta-D-glucosyl-(1&lt;-&gt;1')-ceramide + GDP-beta-L-fucose = alpha-N-glycoloylneuraminosyl-(2-&gt;3)-beta-D-galactosyl-(1-&gt;4)-N-acetyl-beta-D-glucosaminyl-(1-&gt;3)-beta-D-galactosyl-(1-&gt;4)-[alpha-L-fucosyl-(1-&gt;3)]-N-acetyl-beta-D-glucosaminyl-(1-&gt;3)-beta-D-galactosyl-(1-&gt;4)-beta-D-glucosyl-(1&lt;-&gt;1')-ceramide + GDP + H(+)</text>
        <dbReference type="Rhea" id="RHEA:48388"/>
        <dbReference type="ChEBI" id="CHEBI:15378"/>
        <dbReference type="ChEBI" id="CHEBI:57273"/>
        <dbReference type="ChEBI" id="CHEBI:58189"/>
        <dbReference type="ChEBI" id="CHEBI:90383"/>
        <dbReference type="ChEBI" id="CHEBI:90384"/>
    </reaction>
    <physiologicalReaction direction="left-to-right" evidence="18">
        <dbReference type="Rhea" id="RHEA:48389"/>
    </physiologicalReaction>
</comment>
<dbReference type="SUPFAM" id="SSF53756">
    <property type="entry name" value="UDP-Glycosyltransferase/glycogen phosphorylase"/>
    <property type="match status" value="1"/>
</dbReference>
<organism evidence="28 29">
    <name type="scientific">Astyanax mexicanus</name>
    <name type="common">Blind cave fish</name>
    <name type="synonym">Astyanax fasciatus mexicanus</name>
    <dbReference type="NCBI Taxonomy" id="7994"/>
    <lineage>
        <taxon>Eukaryota</taxon>
        <taxon>Metazoa</taxon>
        <taxon>Chordata</taxon>
        <taxon>Craniata</taxon>
        <taxon>Vertebrata</taxon>
        <taxon>Euteleostomi</taxon>
        <taxon>Actinopterygii</taxon>
        <taxon>Neopterygii</taxon>
        <taxon>Teleostei</taxon>
        <taxon>Ostariophysi</taxon>
        <taxon>Characiformes</taxon>
        <taxon>Characoidei</taxon>
        <taxon>Acestrorhamphidae</taxon>
        <taxon>Acestrorhamphinae</taxon>
        <taxon>Astyanax</taxon>
    </lineage>
</organism>
<evidence type="ECO:0000313" key="29">
    <source>
        <dbReference type="Proteomes" id="UP000694621"/>
    </source>
</evidence>
<dbReference type="EMBL" id="JAICCE010000002">
    <property type="protein sequence ID" value="KAG9281491.1"/>
    <property type="molecule type" value="Genomic_DNA"/>
</dbReference>
<keyword evidence="7 24" id="KW-0812">Transmembrane</keyword>
<gene>
    <name evidence="27" type="primary">FUT9</name>
    <name evidence="27" type="ORF">AMEX_G4347</name>
</gene>
<keyword evidence="8" id="KW-0735">Signal-anchor</keyword>
<comment type="catalytic activity">
    <reaction evidence="23">
        <text>an alpha-L-Fuc-(1-&gt;2)-beta-D-Gal-(1-&gt;4)-beta-D-GlcNAc derivative + GDP-beta-L-fucose = an alpha-L-Fuc-(1-&gt;2)-beta-D-Gal-(1-&gt;4)-[alpha-L-Fuc-(1-&gt;3)]-beta-D-GlcNAc derivative + GDP + H(+)</text>
        <dbReference type="Rhea" id="RHEA:77191"/>
        <dbReference type="ChEBI" id="CHEBI:15378"/>
        <dbReference type="ChEBI" id="CHEBI:57273"/>
        <dbReference type="ChEBI" id="CHEBI:58189"/>
        <dbReference type="ChEBI" id="CHEBI:133510"/>
        <dbReference type="ChEBI" id="CHEBI:195560"/>
    </reaction>
    <physiologicalReaction direction="left-to-right" evidence="23">
        <dbReference type="Rhea" id="RHEA:77192"/>
    </physiologicalReaction>
</comment>
<dbReference type="Pfam" id="PF17039">
    <property type="entry name" value="Glyco_tran_10_N"/>
    <property type="match status" value="1"/>
</dbReference>
<comment type="pathway">
    <text evidence="2">Glycolipid biosynthesis.</text>
</comment>
<dbReference type="InterPro" id="IPR001503">
    <property type="entry name" value="Glyco_trans_10"/>
</dbReference>
<evidence type="ECO:0000256" key="22">
    <source>
        <dbReference type="ARBA" id="ARBA00043828"/>
    </source>
</evidence>
<keyword evidence="12 24" id="KW-0472">Membrane</keyword>
<dbReference type="Ensembl" id="ENSAMXT00005003611.1">
    <property type="protein sequence ID" value="ENSAMXP00005003155.1"/>
    <property type="gene ID" value="ENSAMXG00005001987.1"/>
</dbReference>
<evidence type="ECO:0000256" key="17">
    <source>
        <dbReference type="ARBA" id="ARBA00036234"/>
    </source>
</evidence>
<evidence type="ECO:0000256" key="11">
    <source>
        <dbReference type="ARBA" id="ARBA00023098"/>
    </source>
</evidence>
<proteinExistence type="inferred from homology"/>
<evidence type="ECO:0000313" key="30">
    <source>
        <dbReference type="Proteomes" id="UP000752171"/>
    </source>
</evidence>
<dbReference type="PANTHER" id="PTHR11929">
    <property type="entry name" value="ALPHA- 1,3 -FUCOSYLTRANSFERASE"/>
    <property type="match status" value="1"/>
</dbReference>
<dbReference type="Proteomes" id="UP000694621">
    <property type="component" value="Unplaced"/>
</dbReference>
<dbReference type="InterPro" id="IPR038577">
    <property type="entry name" value="GT10-like_C_sf"/>
</dbReference>
<evidence type="ECO:0000256" key="13">
    <source>
        <dbReference type="ARBA" id="ARBA00023157"/>
    </source>
</evidence>
<evidence type="ECO:0000256" key="2">
    <source>
        <dbReference type="ARBA" id="ARBA00004934"/>
    </source>
</evidence>
<keyword evidence="11" id="KW-0443">Lipid metabolism</keyword>
<protein>
    <recommendedName>
        <fullName evidence="24">Fucosyltransferase</fullName>
        <ecNumber evidence="24">2.4.1.-</ecNumber>
    </recommendedName>
</protein>
<dbReference type="InterPro" id="IPR055270">
    <property type="entry name" value="Glyco_tran_10_C"/>
</dbReference>
<evidence type="ECO:0000256" key="4">
    <source>
        <dbReference type="ARBA" id="ARBA00011738"/>
    </source>
</evidence>
<evidence type="ECO:0000259" key="26">
    <source>
        <dbReference type="Pfam" id="PF17039"/>
    </source>
</evidence>
<comment type="catalytic activity">
    <reaction evidence="19">
        <text>an N-acetyl-alpha-neuraminyl-(2-&gt;3)-beta-D-galactosyl-(1-&gt;4)-N-acetyl-beta-D-glucosaminyl derivative + GDP-beta-L-fucose = an alpha-Neu5Ac-(2-&gt;3)-beta-D-Gal-(1-&gt;4)-[alpha-L-Fuc-(1-&gt;3)]-beta-D-GlcNAc derivative + GDP + H(+)</text>
        <dbReference type="Rhea" id="RHEA:56076"/>
        <dbReference type="ChEBI" id="CHEBI:15378"/>
        <dbReference type="ChEBI" id="CHEBI:57273"/>
        <dbReference type="ChEBI" id="CHEBI:58189"/>
        <dbReference type="ChEBI" id="CHEBI:136545"/>
        <dbReference type="ChEBI" id="CHEBI:139509"/>
    </reaction>
    <physiologicalReaction direction="left-to-right" evidence="19">
        <dbReference type="Rhea" id="RHEA:56077"/>
    </physiologicalReaction>
</comment>
<keyword evidence="6 24" id="KW-0808">Transferase</keyword>
<evidence type="ECO:0000256" key="15">
    <source>
        <dbReference type="ARBA" id="ARBA00029329"/>
    </source>
</evidence>
<reference evidence="28" key="2">
    <citation type="submission" date="2025-05" db="UniProtKB">
        <authorList>
            <consortium name="Ensembl"/>
        </authorList>
    </citation>
    <scope>IDENTIFICATION</scope>
</reference>
<keyword evidence="10 24" id="KW-0333">Golgi apparatus</keyword>
<dbReference type="EC" id="2.4.1.-" evidence="24"/>
<dbReference type="FunFam" id="3.40.50.11660:FF:000001">
    <property type="entry name" value="alpha-(1,3)-fucosyltransferase 9"/>
    <property type="match status" value="1"/>
</dbReference>
<evidence type="ECO:0000256" key="23">
    <source>
        <dbReference type="ARBA" id="ARBA00043838"/>
    </source>
</evidence>
<dbReference type="UniPathway" id="UPA00378"/>
<comment type="catalytic activity">
    <reaction evidence="20">
        <text>a neolactoside nLc4Cer + GDP-beta-L-fucose = a neolactoside III(3)-alpha-Fuc-nLc4Cer + GDP + H(+)</text>
        <dbReference type="Rhea" id="RHEA:48376"/>
        <dbReference type="ChEBI" id="CHEBI:15378"/>
        <dbReference type="ChEBI" id="CHEBI:57273"/>
        <dbReference type="ChEBI" id="CHEBI:58189"/>
        <dbReference type="ChEBI" id="CHEBI:90376"/>
        <dbReference type="ChEBI" id="CHEBI:90379"/>
    </reaction>
    <physiologicalReaction direction="left-to-right" evidence="20">
        <dbReference type="Rhea" id="RHEA:48377"/>
    </physiologicalReaction>
</comment>
<evidence type="ECO:0000256" key="1">
    <source>
        <dbReference type="ARBA" id="ARBA00004922"/>
    </source>
</evidence>
<evidence type="ECO:0000256" key="7">
    <source>
        <dbReference type="ARBA" id="ARBA00022692"/>
    </source>
</evidence>
<comment type="catalytic activity">
    <reaction evidence="16">
        <text>alpha-D-galactosyl-(1-&gt;3)-beta-D-galactosyl-(1-&gt;4)-N-acetyl-beta-D-glucosaminyl-(1-&gt;3)-beta-D-galactosyl-(1-&gt;4)-beta-D-glucosyl-(1&lt;-&gt;1')-ceramide + GDP-beta-L-fucose = a neolactoside IV(3)-alpha-Gal,III(3)-alpha-Fuc-nLc4Cer + GDP + H(+)</text>
        <dbReference type="Rhea" id="RHEA:48380"/>
        <dbReference type="ChEBI" id="CHEBI:15378"/>
        <dbReference type="ChEBI" id="CHEBI:57273"/>
        <dbReference type="ChEBI" id="CHEBI:58189"/>
        <dbReference type="ChEBI" id="CHEBI:90380"/>
        <dbReference type="ChEBI" id="CHEBI:90381"/>
    </reaction>
    <physiologicalReaction direction="left-to-right" evidence="16">
        <dbReference type="Rhea" id="RHEA:48381"/>
    </physiologicalReaction>
</comment>
<keyword evidence="9 24" id="KW-1133">Transmembrane helix</keyword>
<dbReference type="Proteomes" id="UP000752171">
    <property type="component" value="Unassembled WGS sequence"/>
</dbReference>
<evidence type="ECO:0000256" key="18">
    <source>
        <dbReference type="ARBA" id="ARBA00036295"/>
    </source>
</evidence>
<keyword evidence="13" id="KW-1015">Disulfide bond</keyword>
<evidence type="ECO:0000256" key="16">
    <source>
        <dbReference type="ARBA" id="ARBA00036053"/>
    </source>
</evidence>
<dbReference type="InterPro" id="IPR031481">
    <property type="entry name" value="Glyco_tran_10_N"/>
</dbReference>
<evidence type="ECO:0000256" key="19">
    <source>
        <dbReference type="ARBA" id="ARBA00036481"/>
    </source>
</evidence>
<evidence type="ECO:0000256" key="14">
    <source>
        <dbReference type="ARBA" id="ARBA00023180"/>
    </source>
</evidence>